<keyword evidence="4" id="KW-0560">Oxidoreductase</keyword>
<evidence type="ECO:0000256" key="1">
    <source>
        <dbReference type="ARBA" id="ARBA00010617"/>
    </source>
</evidence>
<dbReference type="InterPro" id="IPR050196">
    <property type="entry name" value="Cytochrome_P450_Monoox"/>
</dbReference>
<dbReference type="GO" id="GO:0016705">
    <property type="term" value="F:oxidoreductase activity, acting on paired donors, with incorporation or reduction of molecular oxygen"/>
    <property type="evidence" value="ECO:0007669"/>
    <property type="project" value="InterPro"/>
</dbReference>
<feature type="compositionally biased region" description="Basic residues" evidence="7">
    <location>
        <begin position="325"/>
        <end position="339"/>
    </location>
</feature>
<keyword evidence="8" id="KW-1133">Transmembrane helix</keyword>
<dbReference type="OrthoDB" id="10029320at2759"/>
<dbReference type="Gene3D" id="1.10.630.10">
    <property type="entry name" value="Cytochrome P450"/>
    <property type="match status" value="1"/>
</dbReference>
<dbReference type="GO" id="GO:0005506">
    <property type="term" value="F:iron ion binding"/>
    <property type="evidence" value="ECO:0007669"/>
    <property type="project" value="InterPro"/>
</dbReference>
<evidence type="ECO:0000313" key="10">
    <source>
        <dbReference type="Proteomes" id="UP000250140"/>
    </source>
</evidence>
<keyword evidence="10" id="KW-1185">Reference proteome</keyword>
<feature type="region of interest" description="Disordered" evidence="7">
    <location>
        <begin position="291"/>
        <end position="339"/>
    </location>
</feature>
<evidence type="ECO:0000256" key="2">
    <source>
        <dbReference type="ARBA" id="ARBA00022617"/>
    </source>
</evidence>
<feature type="non-terminal residue" evidence="9">
    <location>
        <position position="339"/>
    </location>
</feature>
<dbReference type="SUPFAM" id="SSF48264">
    <property type="entry name" value="Cytochrome P450"/>
    <property type="match status" value="1"/>
</dbReference>
<evidence type="ECO:0000256" key="7">
    <source>
        <dbReference type="SAM" id="MobiDB-lite"/>
    </source>
</evidence>
<comment type="similarity">
    <text evidence="1">Belongs to the cytochrome P450 family.</text>
</comment>
<feature type="transmembrane region" description="Helical" evidence="8">
    <location>
        <begin position="12"/>
        <end position="29"/>
    </location>
</feature>
<evidence type="ECO:0000313" key="9">
    <source>
        <dbReference type="EMBL" id="OCL03213.1"/>
    </source>
</evidence>
<sequence>MASFIPQSSLQLILYVCAVCLLYGIVKLVKHRRFYKDLPKPPHSFLFGHLKLLGEIIPLFPPNCHPQVWYTTLAQKYKLPGIFYLDLWPLGPAQLIITDPDLADQVTVLRSYPKHIENEIYLTPLVDKRNIAASNGPTWKLLHSMLSPAFAPSNIKNLVGVMADETMMFCETLSRYAETNEVFSMEQTAAKLIFDIVGKAVFSFPLNAQTTGSACLKDLQEILKYGVLARESKIPLTKFRAESRRKAAMKRADAYIESKIRERYEYLKSENISVAKKNALSILDLILRDRLQPPSSSNNNPNSNPDPLPRPRLPRPRHHEPQNPPRRRPRHDNRHPLLR</sequence>
<evidence type="ECO:0000256" key="4">
    <source>
        <dbReference type="ARBA" id="ARBA00023002"/>
    </source>
</evidence>
<evidence type="ECO:0000256" key="3">
    <source>
        <dbReference type="ARBA" id="ARBA00022723"/>
    </source>
</evidence>
<dbReference type="AlphaFoldDB" id="A0A8E2JN36"/>
<organism evidence="9 10">
    <name type="scientific">Glonium stellatum</name>
    <dbReference type="NCBI Taxonomy" id="574774"/>
    <lineage>
        <taxon>Eukaryota</taxon>
        <taxon>Fungi</taxon>
        <taxon>Dikarya</taxon>
        <taxon>Ascomycota</taxon>
        <taxon>Pezizomycotina</taxon>
        <taxon>Dothideomycetes</taxon>
        <taxon>Pleosporomycetidae</taxon>
        <taxon>Gloniales</taxon>
        <taxon>Gloniaceae</taxon>
        <taxon>Glonium</taxon>
    </lineage>
</organism>
<dbReference type="EMBL" id="KV750787">
    <property type="protein sequence ID" value="OCL03213.1"/>
    <property type="molecule type" value="Genomic_DNA"/>
</dbReference>
<dbReference type="Proteomes" id="UP000250140">
    <property type="component" value="Unassembled WGS sequence"/>
</dbReference>
<dbReference type="GO" id="GO:0004497">
    <property type="term" value="F:monooxygenase activity"/>
    <property type="evidence" value="ECO:0007669"/>
    <property type="project" value="UniProtKB-KW"/>
</dbReference>
<dbReference type="Pfam" id="PF00067">
    <property type="entry name" value="p450"/>
    <property type="match status" value="1"/>
</dbReference>
<feature type="compositionally biased region" description="Low complexity" evidence="7">
    <location>
        <begin position="293"/>
        <end position="303"/>
    </location>
</feature>
<dbReference type="PANTHER" id="PTHR24291">
    <property type="entry name" value="CYTOCHROME P450 FAMILY 4"/>
    <property type="match status" value="1"/>
</dbReference>
<protein>
    <submittedName>
        <fullName evidence="9">Cytochrome P450</fullName>
    </submittedName>
</protein>
<keyword evidence="8" id="KW-0472">Membrane</keyword>
<dbReference type="InterPro" id="IPR001128">
    <property type="entry name" value="Cyt_P450"/>
</dbReference>
<accession>A0A8E2JN36</accession>
<dbReference type="InterPro" id="IPR036396">
    <property type="entry name" value="Cyt_P450_sf"/>
</dbReference>
<dbReference type="PANTHER" id="PTHR24291:SF50">
    <property type="entry name" value="BIFUNCTIONAL ALBAFLAVENONE MONOOXYGENASE_TERPENE SYNTHASE"/>
    <property type="match status" value="1"/>
</dbReference>
<keyword evidence="2" id="KW-0349">Heme</keyword>
<keyword evidence="6" id="KW-0503">Monooxygenase</keyword>
<dbReference type="GO" id="GO:0020037">
    <property type="term" value="F:heme binding"/>
    <property type="evidence" value="ECO:0007669"/>
    <property type="project" value="InterPro"/>
</dbReference>
<keyword evidence="8" id="KW-0812">Transmembrane</keyword>
<reference evidence="9 10" key="1">
    <citation type="journal article" date="2016" name="Nat. Commun.">
        <title>Ectomycorrhizal ecology is imprinted in the genome of the dominant symbiotic fungus Cenococcum geophilum.</title>
        <authorList>
            <consortium name="DOE Joint Genome Institute"/>
            <person name="Peter M."/>
            <person name="Kohler A."/>
            <person name="Ohm R.A."/>
            <person name="Kuo A."/>
            <person name="Krutzmann J."/>
            <person name="Morin E."/>
            <person name="Arend M."/>
            <person name="Barry K.W."/>
            <person name="Binder M."/>
            <person name="Choi C."/>
            <person name="Clum A."/>
            <person name="Copeland A."/>
            <person name="Grisel N."/>
            <person name="Haridas S."/>
            <person name="Kipfer T."/>
            <person name="LaButti K."/>
            <person name="Lindquist E."/>
            <person name="Lipzen A."/>
            <person name="Maire R."/>
            <person name="Meier B."/>
            <person name="Mihaltcheva S."/>
            <person name="Molinier V."/>
            <person name="Murat C."/>
            <person name="Poggeler S."/>
            <person name="Quandt C.A."/>
            <person name="Sperisen C."/>
            <person name="Tritt A."/>
            <person name="Tisserant E."/>
            <person name="Crous P.W."/>
            <person name="Henrissat B."/>
            <person name="Nehls U."/>
            <person name="Egli S."/>
            <person name="Spatafora J.W."/>
            <person name="Grigoriev I.V."/>
            <person name="Martin F.M."/>
        </authorList>
    </citation>
    <scope>NUCLEOTIDE SEQUENCE [LARGE SCALE GENOMIC DNA]</scope>
    <source>
        <strain evidence="9 10">CBS 207.34</strain>
    </source>
</reference>
<gene>
    <name evidence="9" type="ORF">AOQ84DRAFT_381864</name>
</gene>
<evidence type="ECO:0000256" key="6">
    <source>
        <dbReference type="ARBA" id="ARBA00023033"/>
    </source>
</evidence>
<name>A0A8E2JN36_9PEZI</name>
<evidence type="ECO:0000256" key="8">
    <source>
        <dbReference type="SAM" id="Phobius"/>
    </source>
</evidence>
<proteinExistence type="inferred from homology"/>
<keyword evidence="5" id="KW-0408">Iron</keyword>
<keyword evidence="3" id="KW-0479">Metal-binding</keyword>
<evidence type="ECO:0000256" key="5">
    <source>
        <dbReference type="ARBA" id="ARBA00023004"/>
    </source>
</evidence>